<protein>
    <recommendedName>
        <fullName evidence="4">DUF3995 domain-containing protein</fullName>
    </recommendedName>
</protein>
<keyword evidence="1" id="KW-0472">Membrane</keyword>
<keyword evidence="1" id="KW-0812">Transmembrane</keyword>
<dbReference type="EMBL" id="FOKV01000001">
    <property type="protein sequence ID" value="SFB73938.1"/>
    <property type="molecule type" value="Genomic_DNA"/>
</dbReference>
<dbReference type="Proteomes" id="UP000199438">
    <property type="component" value="Unassembled WGS sequence"/>
</dbReference>
<keyword evidence="1" id="KW-1133">Transmembrane helix</keyword>
<organism evidence="2 3">
    <name type="scientific">Zunongwangia mangrovi</name>
    <dbReference type="NCBI Taxonomy" id="1334022"/>
    <lineage>
        <taxon>Bacteria</taxon>
        <taxon>Pseudomonadati</taxon>
        <taxon>Bacteroidota</taxon>
        <taxon>Flavobacteriia</taxon>
        <taxon>Flavobacteriales</taxon>
        <taxon>Flavobacteriaceae</taxon>
        <taxon>Zunongwangia</taxon>
    </lineage>
</organism>
<accession>A0A1I1DLH2</accession>
<feature type="transmembrane region" description="Helical" evidence="1">
    <location>
        <begin position="122"/>
        <end position="140"/>
    </location>
</feature>
<dbReference type="Pfam" id="PF13160">
    <property type="entry name" value="DUF3995"/>
    <property type="match status" value="1"/>
</dbReference>
<name>A0A1I1DLH2_9FLAO</name>
<gene>
    <name evidence="2" type="ORF">SAMN04487907_101353</name>
</gene>
<reference evidence="3" key="1">
    <citation type="submission" date="2016-10" db="EMBL/GenBank/DDBJ databases">
        <authorList>
            <person name="Varghese N."/>
            <person name="Submissions S."/>
        </authorList>
    </citation>
    <scope>NUCLEOTIDE SEQUENCE [LARGE SCALE GENOMIC DNA]</scope>
    <source>
        <strain evidence="3">DSM 24499</strain>
    </source>
</reference>
<feature type="transmembrane region" description="Helical" evidence="1">
    <location>
        <begin position="5"/>
        <end position="24"/>
    </location>
</feature>
<evidence type="ECO:0000256" key="1">
    <source>
        <dbReference type="SAM" id="Phobius"/>
    </source>
</evidence>
<dbReference type="OrthoDB" id="8590912at2"/>
<feature type="transmembrane region" description="Helical" evidence="1">
    <location>
        <begin position="80"/>
        <end position="99"/>
    </location>
</feature>
<dbReference type="RefSeq" id="WP_092539677.1">
    <property type="nucleotide sequence ID" value="NZ_FOKV01000001.1"/>
</dbReference>
<sequence length="152" mass="17346">MKSILARILTIIFFILSIIHFYWSLGGKWGFEIAIPSNEQGIKILKPSTIDCIVIGSLLLLFGFVYHFSQKPLKNKILDSIRNLMLWTIPIIFLIRSIGDFRFVGFFKQVTETEFASLDTTFYSPLCLIIAVIGISYLVIKTTKKNNSGFDQ</sequence>
<evidence type="ECO:0008006" key="4">
    <source>
        <dbReference type="Google" id="ProtNLM"/>
    </source>
</evidence>
<proteinExistence type="predicted"/>
<dbReference type="STRING" id="1334022.SAMN04487907_101353"/>
<dbReference type="AlphaFoldDB" id="A0A1I1DLH2"/>
<dbReference type="InterPro" id="IPR025058">
    <property type="entry name" value="DUF3995"/>
</dbReference>
<keyword evidence="3" id="KW-1185">Reference proteome</keyword>
<feature type="transmembrane region" description="Helical" evidence="1">
    <location>
        <begin position="44"/>
        <end position="68"/>
    </location>
</feature>
<evidence type="ECO:0000313" key="2">
    <source>
        <dbReference type="EMBL" id="SFB73938.1"/>
    </source>
</evidence>
<evidence type="ECO:0000313" key="3">
    <source>
        <dbReference type="Proteomes" id="UP000199438"/>
    </source>
</evidence>